<dbReference type="OrthoDB" id="3291462at2"/>
<organism evidence="2 3">
    <name type="scientific">Kaistia soli DSM 19436</name>
    <dbReference type="NCBI Taxonomy" id="1122133"/>
    <lineage>
        <taxon>Bacteria</taxon>
        <taxon>Pseudomonadati</taxon>
        <taxon>Pseudomonadota</taxon>
        <taxon>Alphaproteobacteria</taxon>
        <taxon>Hyphomicrobiales</taxon>
        <taxon>Kaistiaceae</taxon>
        <taxon>Kaistia</taxon>
    </lineage>
</organism>
<protein>
    <submittedName>
        <fullName evidence="2">Chemotaxis-related protein WspB</fullName>
    </submittedName>
</protein>
<dbReference type="InterPro" id="IPR002545">
    <property type="entry name" value="CheW-lke_dom"/>
</dbReference>
<dbReference type="SMART" id="SM00260">
    <property type="entry name" value="CheW"/>
    <property type="match status" value="1"/>
</dbReference>
<dbReference type="AlphaFoldDB" id="A0A1M4TY99"/>
<evidence type="ECO:0000313" key="3">
    <source>
        <dbReference type="Proteomes" id="UP000184485"/>
    </source>
</evidence>
<keyword evidence="3" id="KW-1185">Reference proteome</keyword>
<sequence>MLFLMFRIGKDRYVLDAEQIEQVLPFMAAKALPGAPEGVVGAINYHGAPVPLIDLSSLALGRPSAAVMSTRIILIRYPSAEGTQRRLALCAERIIETVAREASDFVPTGVEAGTPAYLGPVASDADGLIQWIRAEALLTPEIRAILFQDGGAEI</sequence>
<dbReference type="GO" id="GO:0006935">
    <property type="term" value="P:chemotaxis"/>
    <property type="evidence" value="ECO:0007669"/>
    <property type="project" value="InterPro"/>
</dbReference>
<evidence type="ECO:0000259" key="1">
    <source>
        <dbReference type="PROSITE" id="PS50851"/>
    </source>
</evidence>
<dbReference type="RefSeq" id="WP_073050833.1">
    <property type="nucleotide sequence ID" value="NZ_FQUP01000001.1"/>
</dbReference>
<proteinExistence type="predicted"/>
<feature type="domain" description="CheW-like" evidence="1">
    <location>
        <begin position="1"/>
        <end position="143"/>
    </location>
</feature>
<dbReference type="Pfam" id="PF01584">
    <property type="entry name" value="CheW"/>
    <property type="match status" value="1"/>
</dbReference>
<evidence type="ECO:0000313" key="2">
    <source>
        <dbReference type="EMBL" id="SHE49485.1"/>
    </source>
</evidence>
<dbReference type="InterPro" id="IPR036061">
    <property type="entry name" value="CheW-like_dom_sf"/>
</dbReference>
<dbReference type="Proteomes" id="UP000184485">
    <property type="component" value="Unassembled WGS sequence"/>
</dbReference>
<gene>
    <name evidence="2" type="ORF">SAMN02745157_0297</name>
</gene>
<accession>A0A1M4TY99</accession>
<dbReference type="SUPFAM" id="SSF50341">
    <property type="entry name" value="CheW-like"/>
    <property type="match status" value="1"/>
</dbReference>
<dbReference type="EMBL" id="FQUP01000001">
    <property type="protein sequence ID" value="SHE49485.1"/>
    <property type="molecule type" value="Genomic_DNA"/>
</dbReference>
<dbReference type="PROSITE" id="PS50851">
    <property type="entry name" value="CHEW"/>
    <property type="match status" value="1"/>
</dbReference>
<dbReference type="Gene3D" id="2.40.50.180">
    <property type="entry name" value="CheA-289, Domain 4"/>
    <property type="match status" value="1"/>
</dbReference>
<name>A0A1M4TY99_9HYPH</name>
<dbReference type="STRING" id="1122133.SAMN02745157_0297"/>
<dbReference type="GO" id="GO:0007165">
    <property type="term" value="P:signal transduction"/>
    <property type="evidence" value="ECO:0007669"/>
    <property type="project" value="InterPro"/>
</dbReference>
<dbReference type="Gene3D" id="2.30.30.40">
    <property type="entry name" value="SH3 Domains"/>
    <property type="match status" value="1"/>
</dbReference>
<reference evidence="2 3" key="1">
    <citation type="submission" date="2016-11" db="EMBL/GenBank/DDBJ databases">
        <authorList>
            <person name="Jaros S."/>
            <person name="Januszkiewicz K."/>
            <person name="Wedrychowicz H."/>
        </authorList>
    </citation>
    <scope>NUCLEOTIDE SEQUENCE [LARGE SCALE GENOMIC DNA]</scope>
    <source>
        <strain evidence="2 3">DSM 19436</strain>
    </source>
</reference>